<evidence type="ECO:0000256" key="3">
    <source>
        <dbReference type="ARBA" id="ARBA00022448"/>
    </source>
</evidence>
<keyword evidence="8" id="KW-0408">Iron</keyword>
<evidence type="ECO:0000256" key="5">
    <source>
        <dbReference type="ARBA" id="ARBA00022496"/>
    </source>
</evidence>
<dbReference type="Proteomes" id="UP000197535">
    <property type="component" value="Unassembled WGS sequence"/>
</dbReference>
<feature type="chain" id="PRO_5011528125" description="TonB-dependent receptor" evidence="17">
    <location>
        <begin position="26"/>
        <end position="788"/>
    </location>
</feature>
<accession>A0A254T7X7</accession>
<protein>
    <recommendedName>
        <fullName evidence="22">TonB-dependent receptor</fullName>
    </recommendedName>
</protein>
<keyword evidence="10 16" id="KW-0798">TonB box</keyword>
<dbReference type="Gene3D" id="2.170.130.10">
    <property type="entry name" value="TonB-dependent receptor, plug domain"/>
    <property type="match status" value="1"/>
</dbReference>
<keyword evidence="21" id="KW-1185">Reference proteome</keyword>
<feature type="signal peptide" evidence="17">
    <location>
        <begin position="1"/>
        <end position="25"/>
    </location>
</feature>
<dbReference type="InterPro" id="IPR037066">
    <property type="entry name" value="Plug_dom_sf"/>
</dbReference>
<keyword evidence="11 14" id="KW-0472">Membrane</keyword>
<comment type="similarity">
    <text evidence="2 14 16">Belongs to the TonB-dependent receptor family.</text>
</comment>
<feature type="domain" description="TonB-dependent receptor plug" evidence="19">
    <location>
        <begin position="59"/>
        <end position="155"/>
    </location>
</feature>
<evidence type="ECO:0000256" key="12">
    <source>
        <dbReference type="ARBA" id="ARBA00023170"/>
    </source>
</evidence>
<keyword evidence="13 14" id="KW-0998">Cell outer membrane</keyword>
<reference evidence="20 21" key="1">
    <citation type="submission" date="2016-02" db="EMBL/GenBank/DDBJ databases">
        <authorList>
            <person name="Wen L."/>
            <person name="He K."/>
            <person name="Yang H."/>
        </authorList>
    </citation>
    <scope>NUCLEOTIDE SEQUENCE [LARGE SCALE GENOMIC DNA]</scope>
    <source>
        <strain evidence="20 21">TSA40</strain>
    </source>
</reference>
<dbReference type="PROSITE" id="PS01156">
    <property type="entry name" value="TONB_DEPENDENT_REC_2"/>
    <property type="match status" value="1"/>
</dbReference>
<keyword evidence="9" id="KW-0406">Ion transport</keyword>
<dbReference type="SUPFAM" id="SSF56935">
    <property type="entry name" value="Porins"/>
    <property type="match status" value="1"/>
</dbReference>
<evidence type="ECO:0000256" key="15">
    <source>
        <dbReference type="PROSITE-ProRule" id="PRU10144"/>
    </source>
</evidence>
<evidence type="ECO:0000256" key="9">
    <source>
        <dbReference type="ARBA" id="ARBA00023065"/>
    </source>
</evidence>
<feature type="short sequence motif" description="TonB C-terminal box" evidence="15">
    <location>
        <begin position="771"/>
        <end position="788"/>
    </location>
</feature>
<evidence type="ECO:0000256" key="8">
    <source>
        <dbReference type="ARBA" id="ARBA00023004"/>
    </source>
</evidence>
<dbReference type="PANTHER" id="PTHR32552">
    <property type="entry name" value="FERRICHROME IRON RECEPTOR-RELATED"/>
    <property type="match status" value="1"/>
</dbReference>
<evidence type="ECO:0000259" key="19">
    <source>
        <dbReference type="Pfam" id="PF07715"/>
    </source>
</evidence>
<name>A0A254T7X7_9BURK</name>
<evidence type="ECO:0000313" key="20">
    <source>
        <dbReference type="EMBL" id="OWW18754.1"/>
    </source>
</evidence>
<evidence type="ECO:0008006" key="22">
    <source>
        <dbReference type="Google" id="ProtNLM"/>
    </source>
</evidence>
<evidence type="ECO:0000256" key="16">
    <source>
        <dbReference type="RuleBase" id="RU003357"/>
    </source>
</evidence>
<evidence type="ECO:0000256" key="17">
    <source>
        <dbReference type="SAM" id="SignalP"/>
    </source>
</evidence>
<evidence type="ECO:0000256" key="11">
    <source>
        <dbReference type="ARBA" id="ARBA00023136"/>
    </source>
</evidence>
<proteinExistence type="inferred from homology"/>
<dbReference type="InterPro" id="IPR000531">
    <property type="entry name" value="Beta-barrel_TonB"/>
</dbReference>
<evidence type="ECO:0000256" key="7">
    <source>
        <dbReference type="ARBA" id="ARBA00022729"/>
    </source>
</evidence>
<evidence type="ECO:0000256" key="14">
    <source>
        <dbReference type="PROSITE-ProRule" id="PRU01360"/>
    </source>
</evidence>
<dbReference type="PROSITE" id="PS52016">
    <property type="entry name" value="TONB_DEPENDENT_REC_3"/>
    <property type="match status" value="1"/>
</dbReference>
<dbReference type="RefSeq" id="WP_088710153.1">
    <property type="nucleotide sequence ID" value="NZ_LSTO01000002.1"/>
</dbReference>
<dbReference type="InterPro" id="IPR012910">
    <property type="entry name" value="Plug_dom"/>
</dbReference>
<evidence type="ECO:0000256" key="2">
    <source>
        <dbReference type="ARBA" id="ARBA00009810"/>
    </source>
</evidence>
<evidence type="ECO:0000313" key="21">
    <source>
        <dbReference type="Proteomes" id="UP000197535"/>
    </source>
</evidence>
<feature type="domain" description="TonB-dependent receptor-like beta-barrel" evidence="18">
    <location>
        <begin position="258"/>
        <end position="750"/>
    </location>
</feature>
<keyword evidence="6 14" id="KW-0812">Transmembrane</keyword>
<dbReference type="Pfam" id="PF00593">
    <property type="entry name" value="TonB_dep_Rec_b-barrel"/>
    <property type="match status" value="1"/>
</dbReference>
<evidence type="ECO:0000259" key="18">
    <source>
        <dbReference type="Pfam" id="PF00593"/>
    </source>
</evidence>
<dbReference type="EMBL" id="LSTO01000002">
    <property type="protein sequence ID" value="OWW18754.1"/>
    <property type="molecule type" value="Genomic_DNA"/>
</dbReference>
<dbReference type="GO" id="GO:0009279">
    <property type="term" value="C:cell outer membrane"/>
    <property type="evidence" value="ECO:0007669"/>
    <property type="project" value="UniProtKB-SubCell"/>
</dbReference>
<sequence>MQSKKCTLPVLMTSLLAAYPGQVDAQESSPAAASKVSEVGTISIAGEGEQLGTGLIERDDTPRARSAVSRASAEKERATADPFQLIELLPGVNSSSTDATGLFENVFSSRGFLNNQMGFTIDGVPINDGASTVFSQPFVDPDNLCQVAVTRASSEFDAPNIYAVGGTVNVATCDPLNTAGVRLSQTLGQLNLRKTFVRGDTGMLFGDQFKAYISASESHVDKWKGKGSANRDQFGLGAELNLSPGNRITFTGLHNLQNNDNIRPLTKAQFYQFGRYFDYTETFPGHLTPVKGTAQVETVSNYYGLNRNPARNWLYSFKGSFQLKPDLQLNVEPYYWYSYSTGFSQEAVVSESAFLDKATRTLTGKTDLNGDGDTLDSILVARQTLNTTRRPGVTMRINWQLDNHKITFGYWFERARLRQTNPAVPVNNDGTPVDPWFNTGYILRPDGSPYENTSRLTITTARQPFVQDSMTFLDDRLNVAIGVRAPRYTNDFYNYASEGRAGSGAVTAGTANSFYDYQIQQQFRSVLPSAAVRYWLTPENHVFANIAKNFKPPNNQTYTNSITRGEVLFRAINTIPESSINTDIGFRSHGSNGSFSAIAFRTLYRDRLAAAFDDVASATIFTNVGAVIVKGIELEAGSRPYFGGWSVYGSFAYTESEMKENLKTGATTSLPTSGKEFPNTPHGIAGIRIQYASGPFYAQLQTKYTGKFFSTLVNDESLPGYTVTNLNLGCKLPDAGMLKNQVLRLNISNLFDKIYLASRGNVFNAAANNPTYFAGAPRFVSISYGVSF</sequence>
<dbReference type="InterPro" id="IPR036942">
    <property type="entry name" value="Beta-barrel_TonB_sf"/>
</dbReference>
<organism evidence="20 21">
    <name type="scientific">Noviherbaspirillum denitrificans</name>
    <dbReference type="NCBI Taxonomy" id="1968433"/>
    <lineage>
        <taxon>Bacteria</taxon>
        <taxon>Pseudomonadati</taxon>
        <taxon>Pseudomonadota</taxon>
        <taxon>Betaproteobacteria</taxon>
        <taxon>Burkholderiales</taxon>
        <taxon>Oxalobacteraceae</taxon>
        <taxon>Noviherbaspirillum</taxon>
    </lineage>
</organism>
<evidence type="ECO:0000256" key="1">
    <source>
        <dbReference type="ARBA" id="ARBA00004571"/>
    </source>
</evidence>
<dbReference type="GO" id="GO:0015344">
    <property type="term" value="F:siderophore uptake transmembrane transporter activity"/>
    <property type="evidence" value="ECO:0007669"/>
    <property type="project" value="TreeGrafter"/>
</dbReference>
<dbReference type="InterPro" id="IPR010917">
    <property type="entry name" value="TonB_rcpt_CS"/>
</dbReference>
<evidence type="ECO:0000256" key="13">
    <source>
        <dbReference type="ARBA" id="ARBA00023237"/>
    </source>
</evidence>
<gene>
    <name evidence="20" type="ORF">AYR66_04105</name>
</gene>
<evidence type="ECO:0000256" key="10">
    <source>
        <dbReference type="ARBA" id="ARBA00023077"/>
    </source>
</evidence>
<keyword evidence="12" id="KW-0675">Receptor</keyword>
<keyword evidence="5" id="KW-0410">Iron transport</keyword>
<keyword evidence="7 17" id="KW-0732">Signal</keyword>
<comment type="caution">
    <text evidence="20">The sequence shown here is derived from an EMBL/GenBank/DDBJ whole genome shotgun (WGS) entry which is preliminary data.</text>
</comment>
<evidence type="ECO:0000256" key="4">
    <source>
        <dbReference type="ARBA" id="ARBA00022452"/>
    </source>
</evidence>
<dbReference type="Gene3D" id="2.40.170.20">
    <property type="entry name" value="TonB-dependent receptor, beta-barrel domain"/>
    <property type="match status" value="1"/>
</dbReference>
<keyword evidence="4 14" id="KW-1134">Transmembrane beta strand</keyword>
<dbReference type="InterPro" id="IPR039426">
    <property type="entry name" value="TonB-dep_rcpt-like"/>
</dbReference>
<keyword evidence="3 14" id="KW-0813">Transport</keyword>
<dbReference type="AlphaFoldDB" id="A0A254T7X7"/>
<comment type="subcellular location">
    <subcellularLocation>
        <location evidence="1 14">Cell outer membrane</location>
        <topology evidence="1 14">Multi-pass membrane protein</topology>
    </subcellularLocation>
</comment>
<dbReference type="Pfam" id="PF07715">
    <property type="entry name" value="Plug"/>
    <property type="match status" value="1"/>
</dbReference>
<dbReference type="OrthoDB" id="15609at2"/>
<evidence type="ECO:0000256" key="6">
    <source>
        <dbReference type="ARBA" id="ARBA00022692"/>
    </source>
</evidence>
<dbReference type="PANTHER" id="PTHR32552:SF89">
    <property type="entry name" value="CATECHOLATE SIDEROPHORE RECEPTOR FIU"/>
    <property type="match status" value="1"/>
</dbReference>